<comment type="subcellular location">
    <subcellularLocation>
        <location evidence="1">Cytoplasm</location>
        <location evidence="1">Cytosol</location>
    </subcellularLocation>
</comment>
<evidence type="ECO:0000256" key="5">
    <source>
        <dbReference type="ARBA" id="ARBA00044690"/>
    </source>
</evidence>
<dbReference type="PANTHER" id="PTHR23200:SF48">
    <property type="entry name" value="METALLO-BETA-LACTAMASE DOMAIN-CONTAINING PROTEIN 1"/>
    <property type="match status" value="1"/>
</dbReference>
<name>A0AAF3FLU6_9BILA</name>
<dbReference type="Pfam" id="PF00753">
    <property type="entry name" value="Lactamase_B"/>
    <property type="match status" value="1"/>
</dbReference>
<evidence type="ECO:0000256" key="1">
    <source>
        <dbReference type="ARBA" id="ARBA00004514"/>
    </source>
</evidence>
<dbReference type="Proteomes" id="UP000887575">
    <property type="component" value="Unassembled WGS sequence"/>
</dbReference>
<dbReference type="Gene3D" id="3.60.15.10">
    <property type="entry name" value="Ribonuclease Z/Hydroxyacylglutathione hydrolase-like"/>
    <property type="match status" value="1"/>
</dbReference>
<protein>
    <recommendedName>
        <fullName evidence="3">Metallo-beta-lactamase domain-containing protein 1</fullName>
    </recommendedName>
    <alternativeName>
        <fullName evidence="4">Endoribonuclease MBLAC1</fullName>
    </alternativeName>
</protein>
<dbReference type="AlphaFoldDB" id="A0AAF3FLU6"/>
<feature type="domain" description="Metallo-beta-lactamase" evidence="8">
    <location>
        <begin position="325"/>
        <end position="494"/>
    </location>
</feature>
<sequence length="511" mass="58362">MPIFLLLFMVLSIDCQLYPRFPKDPKLLAELNDFELRLLRDFSRGRGRPLRVESDSVDDFLFPKEVEEKKASNEERFLPRELARSMFSTDRSPDDGVIAFEALTPRIGTSEFISPTDKANNFLTLSEPQRREFTHQSLKPVPELLPPDGVRIRPKSIEKHSNLLKEQIREPDRETFKEYATIIQQLINLKKASKFDSTSTEEPLIPLTASQQLTKVRKQRLYPANIQPIHPIRTDQRNQHNAILAAPNRPANTWQPVDGSTNLEDGEDWETKMHELSEQLHTLLAQIKETKKKSKKIDVKKIRPRVTVLRNGSAEQTSDNEYLFVASITLIQDEGRNILVDTGLGTDVRGRAELLGKLGELGLSPSQIQIVISTHGHPDHNGGIGNFPDAIHYHGWFIHQHNIFNLSHLFEGDRQQLTENVHLIKTPGHTSDDISVVVKNVERFGNVTVTGDVFIRSEDTDHPIMWRPLSFNETQQNISRRYLLCTSNYLIPGHGPGFFVTRQMRAKFGCN</sequence>
<evidence type="ECO:0000256" key="2">
    <source>
        <dbReference type="ARBA" id="ARBA00011738"/>
    </source>
</evidence>
<accession>A0AAF3FLU6</accession>
<dbReference type="WBParaSite" id="MBELARI_LOCUS7621">
    <property type="protein sequence ID" value="MBELARI_LOCUS7621"/>
    <property type="gene ID" value="MBELARI_LOCUS7621"/>
</dbReference>
<dbReference type="CDD" id="cd07711">
    <property type="entry name" value="MBLAC1-like_MBL-fold"/>
    <property type="match status" value="1"/>
</dbReference>
<dbReference type="PANTHER" id="PTHR23200">
    <property type="entry name" value="METALLO-BETA-LACTAMASE DOMAIN-CONTAINING PROTEIN 1"/>
    <property type="match status" value="1"/>
</dbReference>
<dbReference type="InterPro" id="IPR039344">
    <property type="entry name" value="MBLAC1"/>
</dbReference>
<comment type="function">
    <text evidence="6">Endoribonuclease that catalyzes the hydrolysis of histone-coding pre-mRNA 3'-end. Involved in histone pre-mRNA processing during the S-phase of the cell cycle, which is required for entering/progressing through S-phase. Cleaves histone pre-mRNA at a major and a minor cleavage site after the 5'-ACCCA-3' and the 5'-ACCCACA-3' sequence, respectively, and located downstream of the stem-loop. May require the presence of the HDE element located at the histone pre-RNA 3'-end to avoid non-specific cleavage.</text>
</comment>
<evidence type="ECO:0000313" key="9">
    <source>
        <dbReference type="Proteomes" id="UP000887575"/>
    </source>
</evidence>
<dbReference type="SUPFAM" id="SSF56281">
    <property type="entry name" value="Metallo-hydrolase/oxidoreductase"/>
    <property type="match status" value="1"/>
</dbReference>
<reference evidence="10" key="1">
    <citation type="submission" date="2024-02" db="UniProtKB">
        <authorList>
            <consortium name="WormBaseParasite"/>
        </authorList>
    </citation>
    <scope>IDENTIFICATION</scope>
</reference>
<keyword evidence="9" id="KW-1185">Reference proteome</keyword>
<organism evidence="9 10">
    <name type="scientific">Mesorhabditis belari</name>
    <dbReference type="NCBI Taxonomy" id="2138241"/>
    <lineage>
        <taxon>Eukaryota</taxon>
        <taxon>Metazoa</taxon>
        <taxon>Ecdysozoa</taxon>
        <taxon>Nematoda</taxon>
        <taxon>Chromadorea</taxon>
        <taxon>Rhabditida</taxon>
        <taxon>Rhabditina</taxon>
        <taxon>Rhabditomorpha</taxon>
        <taxon>Rhabditoidea</taxon>
        <taxon>Rhabditidae</taxon>
        <taxon>Mesorhabditinae</taxon>
        <taxon>Mesorhabditis</taxon>
    </lineage>
</organism>
<evidence type="ECO:0000256" key="6">
    <source>
        <dbReference type="ARBA" id="ARBA00045869"/>
    </source>
</evidence>
<dbReference type="SMART" id="SM00849">
    <property type="entry name" value="Lactamase_B"/>
    <property type="match status" value="1"/>
</dbReference>
<comment type="subunit">
    <text evidence="2">Homodimer.</text>
</comment>
<dbReference type="InterPro" id="IPR001279">
    <property type="entry name" value="Metallo-B-lactamas"/>
</dbReference>
<evidence type="ECO:0000256" key="7">
    <source>
        <dbReference type="SAM" id="SignalP"/>
    </source>
</evidence>
<proteinExistence type="predicted"/>
<dbReference type="GO" id="GO:0005829">
    <property type="term" value="C:cytosol"/>
    <property type="evidence" value="ECO:0007669"/>
    <property type="project" value="UniProtKB-SubCell"/>
</dbReference>
<evidence type="ECO:0000259" key="8">
    <source>
        <dbReference type="SMART" id="SM00849"/>
    </source>
</evidence>
<evidence type="ECO:0000256" key="3">
    <source>
        <dbReference type="ARBA" id="ARBA00014856"/>
    </source>
</evidence>
<comment type="catalytic activity">
    <reaction evidence="5">
        <text>a ribonucleotidyl-ribonucleotide-RNA + H2O = a 3'-end ribonucleotide-RNA + a 5'-end 5'-phospho-ribonucleoside-RNA + H(+)</text>
        <dbReference type="Rhea" id="RHEA:68096"/>
        <dbReference type="Rhea" id="RHEA-COMP:15179"/>
        <dbReference type="Rhea" id="RHEA-COMP:17355"/>
        <dbReference type="Rhea" id="RHEA-COMP:17428"/>
        <dbReference type="ChEBI" id="CHEBI:15377"/>
        <dbReference type="ChEBI" id="CHEBI:15378"/>
        <dbReference type="ChEBI" id="CHEBI:74896"/>
        <dbReference type="ChEBI" id="CHEBI:138282"/>
        <dbReference type="ChEBI" id="CHEBI:173118"/>
    </reaction>
    <physiologicalReaction direction="left-to-right" evidence="5">
        <dbReference type="Rhea" id="RHEA:68097"/>
    </physiologicalReaction>
</comment>
<feature type="signal peptide" evidence="7">
    <location>
        <begin position="1"/>
        <end position="15"/>
    </location>
</feature>
<evidence type="ECO:0000256" key="4">
    <source>
        <dbReference type="ARBA" id="ARBA00032988"/>
    </source>
</evidence>
<dbReference type="InterPro" id="IPR036866">
    <property type="entry name" value="RibonucZ/Hydroxyglut_hydro"/>
</dbReference>
<evidence type="ECO:0000313" key="10">
    <source>
        <dbReference type="WBParaSite" id="MBELARI_LOCUS7621"/>
    </source>
</evidence>
<feature type="chain" id="PRO_5042074803" description="Metallo-beta-lactamase domain-containing protein 1" evidence="7">
    <location>
        <begin position="16"/>
        <end position="511"/>
    </location>
</feature>
<keyword evidence="7" id="KW-0732">Signal</keyword>